<dbReference type="SUPFAM" id="SSF81653">
    <property type="entry name" value="Calcium ATPase, transduction domain A"/>
    <property type="match status" value="1"/>
</dbReference>
<dbReference type="RefSeq" id="WP_026420781.1">
    <property type="nucleotide sequence ID" value="NZ_AUBJ02000001.1"/>
</dbReference>
<dbReference type="PRINTS" id="PR00119">
    <property type="entry name" value="CATATPASE"/>
</dbReference>
<evidence type="ECO:0000256" key="1">
    <source>
        <dbReference type="ARBA" id="ARBA00004651"/>
    </source>
</evidence>
<evidence type="ECO:0000313" key="10">
    <source>
        <dbReference type="Proteomes" id="UP000791080"/>
    </source>
</evidence>
<reference evidence="9 10" key="2">
    <citation type="submission" date="2022-06" db="EMBL/GenBank/DDBJ databases">
        <title>Genomic Encyclopedia of Type Strains, Phase I: the one thousand microbial genomes (KMG-I) project.</title>
        <authorList>
            <person name="Kyrpides N."/>
        </authorList>
    </citation>
    <scope>NUCLEOTIDE SEQUENCE [LARGE SCALE GENOMIC DNA]</scope>
    <source>
        <strain evidence="9 10">DSM 43889</strain>
    </source>
</reference>
<gene>
    <name evidence="9" type="ORF">G443_004230</name>
</gene>
<feature type="region of interest" description="Disordered" evidence="6">
    <location>
        <begin position="1"/>
        <end position="29"/>
    </location>
</feature>
<dbReference type="InterPro" id="IPR001757">
    <property type="entry name" value="P_typ_ATPase"/>
</dbReference>
<evidence type="ECO:0000259" key="8">
    <source>
        <dbReference type="Pfam" id="PF00122"/>
    </source>
</evidence>
<organism evidence="9 10">
    <name type="scientific">Actinoalloteichus caeruleus DSM 43889</name>
    <dbReference type="NCBI Taxonomy" id="1120930"/>
    <lineage>
        <taxon>Bacteria</taxon>
        <taxon>Bacillati</taxon>
        <taxon>Actinomycetota</taxon>
        <taxon>Actinomycetes</taxon>
        <taxon>Pseudonocardiales</taxon>
        <taxon>Pseudonocardiaceae</taxon>
        <taxon>Actinoalloteichus</taxon>
        <taxon>Actinoalloteichus cyanogriseus</taxon>
    </lineage>
</organism>
<dbReference type="SFLD" id="SFLDG00002">
    <property type="entry name" value="C1.7:_P-type_atpase_like"/>
    <property type="match status" value="1"/>
</dbReference>
<protein>
    <submittedName>
        <fullName evidence="9">Cation-transporting ATPase E</fullName>
    </submittedName>
</protein>
<evidence type="ECO:0000313" key="9">
    <source>
        <dbReference type="EMBL" id="MCP2333960.1"/>
    </source>
</evidence>
<dbReference type="Proteomes" id="UP000791080">
    <property type="component" value="Unassembled WGS sequence"/>
</dbReference>
<dbReference type="InterPro" id="IPR044492">
    <property type="entry name" value="P_typ_ATPase_HD_dom"/>
</dbReference>
<dbReference type="InterPro" id="IPR023214">
    <property type="entry name" value="HAD_sf"/>
</dbReference>
<keyword evidence="2 7" id="KW-0812">Transmembrane</keyword>
<dbReference type="Gene3D" id="3.40.1110.10">
    <property type="entry name" value="Calcium-transporting ATPase, cytoplasmic domain N"/>
    <property type="match status" value="1"/>
</dbReference>
<proteinExistence type="predicted"/>
<dbReference type="SUPFAM" id="SSF81665">
    <property type="entry name" value="Calcium ATPase, transmembrane domain M"/>
    <property type="match status" value="1"/>
</dbReference>
<feature type="transmembrane region" description="Helical" evidence="7">
    <location>
        <begin position="753"/>
        <end position="777"/>
    </location>
</feature>
<dbReference type="Pfam" id="PF00702">
    <property type="entry name" value="Hydrolase"/>
    <property type="match status" value="1"/>
</dbReference>
<dbReference type="InterPro" id="IPR036412">
    <property type="entry name" value="HAD-like_sf"/>
</dbReference>
<dbReference type="EMBL" id="AUBJ02000001">
    <property type="protein sequence ID" value="MCP2333960.1"/>
    <property type="molecule type" value="Genomic_DNA"/>
</dbReference>
<dbReference type="SFLD" id="SFLDF00027">
    <property type="entry name" value="p-type_atpase"/>
    <property type="match status" value="1"/>
</dbReference>
<evidence type="ECO:0000256" key="4">
    <source>
        <dbReference type="ARBA" id="ARBA00022989"/>
    </source>
</evidence>
<evidence type="ECO:0000256" key="7">
    <source>
        <dbReference type="SAM" id="Phobius"/>
    </source>
</evidence>
<dbReference type="InterPro" id="IPR059000">
    <property type="entry name" value="ATPase_P-type_domA"/>
</dbReference>
<dbReference type="InterPro" id="IPR023298">
    <property type="entry name" value="ATPase_P-typ_TM_dom_sf"/>
</dbReference>
<comment type="caution">
    <text evidence="9">The sequence shown here is derived from an EMBL/GenBank/DDBJ whole genome shotgun (WGS) entry which is preliminary data.</text>
</comment>
<dbReference type="NCBIfam" id="TIGR01494">
    <property type="entry name" value="ATPase_P-type"/>
    <property type="match status" value="2"/>
</dbReference>
<dbReference type="SUPFAM" id="SSF56784">
    <property type="entry name" value="HAD-like"/>
    <property type="match status" value="1"/>
</dbReference>
<dbReference type="Pfam" id="PF00122">
    <property type="entry name" value="E1-E2_ATPase"/>
    <property type="match status" value="1"/>
</dbReference>
<feature type="transmembrane region" description="Helical" evidence="7">
    <location>
        <begin position="663"/>
        <end position="685"/>
    </location>
</feature>
<feature type="transmembrane region" description="Helical" evidence="7">
    <location>
        <begin position="49"/>
        <end position="68"/>
    </location>
</feature>
<dbReference type="InterPro" id="IPR008250">
    <property type="entry name" value="ATPase_P-typ_transduc_dom_A_sf"/>
</dbReference>
<dbReference type="Gene3D" id="3.40.50.1000">
    <property type="entry name" value="HAD superfamily/HAD-like"/>
    <property type="match status" value="1"/>
</dbReference>
<feature type="transmembrane region" description="Helical" evidence="7">
    <location>
        <begin position="74"/>
        <end position="91"/>
    </location>
</feature>
<feature type="transmembrane region" description="Helical" evidence="7">
    <location>
        <begin position="599"/>
        <end position="619"/>
    </location>
</feature>
<dbReference type="PRINTS" id="PR00120">
    <property type="entry name" value="HATPASE"/>
</dbReference>
<reference evidence="9 10" key="1">
    <citation type="submission" date="2013-07" db="EMBL/GenBank/DDBJ databases">
        <authorList>
            <consortium name="DOE Joint Genome Institute"/>
            <person name="Reeve W."/>
            <person name="Huntemann M."/>
            <person name="Han J."/>
            <person name="Chen A."/>
            <person name="Kyrpides N."/>
            <person name="Mavromatis K."/>
            <person name="Markowitz V."/>
            <person name="Palaniappan K."/>
            <person name="Ivanova N."/>
            <person name="Schaumberg A."/>
            <person name="Pati A."/>
            <person name="Liolios K."/>
            <person name="Nordberg H.P."/>
            <person name="Cantor M.N."/>
            <person name="Hua S.X."/>
            <person name="Woyke T."/>
        </authorList>
    </citation>
    <scope>NUCLEOTIDE SEQUENCE [LARGE SCALE GENOMIC DNA]</scope>
    <source>
        <strain evidence="9 10">DSM 43889</strain>
    </source>
</reference>
<evidence type="ECO:0000256" key="5">
    <source>
        <dbReference type="ARBA" id="ARBA00023136"/>
    </source>
</evidence>
<keyword evidence="4 7" id="KW-1133">Transmembrane helix</keyword>
<feature type="compositionally biased region" description="Polar residues" evidence="6">
    <location>
        <begin position="1"/>
        <end position="10"/>
    </location>
</feature>
<accession>A0ABT1JN55</accession>
<feature type="transmembrane region" description="Helical" evidence="7">
    <location>
        <begin position="697"/>
        <end position="715"/>
    </location>
</feature>
<keyword evidence="5 7" id="KW-0472">Membrane</keyword>
<dbReference type="PROSITE" id="PS00154">
    <property type="entry name" value="ATPASE_E1_E2"/>
    <property type="match status" value="1"/>
</dbReference>
<keyword evidence="3" id="KW-1278">Translocase</keyword>
<keyword evidence="10" id="KW-1185">Reference proteome</keyword>
<dbReference type="Gene3D" id="1.20.1110.10">
    <property type="entry name" value="Calcium-transporting ATPase, transmembrane domain"/>
    <property type="match status" value="1"/>
</dbReference>
<feature type="transmembrane region" description="Helical" evidence="7">
    <location>
        <begin position="254"/>
        <end position="279"/>
    </location>
</feature>
<comment type="subcellular location">
    <subcellularLocation>
        <location evidence="1">Cell membrane</location>
        <topology evidence="1">Multi-pass membrane protein</topology>
    </subcellularLocation>
</comment>
<dbReference type="Gene3D" id="2.70.150.10">
    <property type="entry name" value="Calcium-transporting ATPase, cytoplasmic transduction domain A"/>
    <property type="match status" value="1"/>
</dbReference>
<feature type="transmembrane region" description="Helical" evidence="7">
    <location>
        <begin position="631"/>
        <end position="651"/>
    </location>
</feature>
<dbReference type="SFLD" id="SFLDS00003">
    <property type="entry name" value="Haloacid_Dehalogenase"/>
    <property type="match status" value="1"/>
</dbReference>
<evidence type="ECO:0000256" key="6">
    <source>
        <dbReference type="SAM" id="MobiDB-lite"/>
    </source>
</evidence>
<dbReference type="PANTHER" id="PTHR42861">
    <property type="entry name" value="CALCIUM-TRANSPORTING ATPASE"/>
    <property type="match status" value="1"/>
</dbReference>
<dbReference type="InterPro" id="IPR018303">
    <property type="entry name" value="ATPase_P-typ_P_site"/>
</dbReference>
<evidence type="ECO:0000256" key="2">
    <source>
        <dbReference type="ARBA" id="ARBA00022692"/>
    </source>
</evidence>
<feature type="transmembrane region" description="Helical" evidence="7">
    <location>
        <begin position="223"/>
        <end position="242"/>
    </location>
</feature>
<feature type="transmembrane region" description="Helical" evidence="7">
    <location>
        <begin position="722"/>
        <end position="741"/>
    </location>
</feature>
<evidence type="ECO:0000256" key="3">
    <source>
        <dbReference type="ARBA" id="ARBA00022967"/>
    </source>
</evidence>
<sequence length="786" mass="82855">MSDESGSATVDPQRGLTEEQVATRVAEGRTNDVPARASRTVSEIVRANVLTRFNAIIGVLFAIILVIGPIQDGLFGFVIVVNTAIGIVQELRAKRTLERLAITGEARPRVVRDGRAREVPPARVVLDDVVELGAGDQVVVDGVVTTASGLEIDESLLTGEADPVVKEPGDRVLSGSFVAAGSGRYQATRVGREAYAARLAEEASRFTLVHSELRSGIDRILRFITYLLVPAGALIIYSQFTLADEALPDAVRGMVAALVPMVPEGLVLLTSIAFALGVIRLGRRHCLVRELPAIEGLARVDVVCADKTGTLTENGMRLADLRPVGVGGEVDPGLVLAALAATDPRPNASLLALREAFPEPPGWGVAATVPFSSARKWSGARFTEAGDWVLGAPDVLLPGTDPLLAEVGEAASQGLRVLLLGRPAGAVDDPAGPGVVEPAALVVLEQRIRSDARDTLRYFAEQGVTVKIISGDNATSVGAVAARLDLPNADRPLDARGLPTDPRELAEAVDGHSVFGRVTPAQKQDMVVALRSRGHTVAMTGDGVNDVLALKDADIGVAMGSGSPASRSVARIVLLDNRFATLPHVVAEGRRVIGNIERVANLFLTKTVYSVLLAIMVGIAQVPFPFLPRHLTLIGALTIGVPAFFLALAPNAERARPGFVNRVMRLALPAGVIAATATFVTYWWVSGRADGSAEQHGTATLVTLYVVATWVLVIIARPYTWWKVVLVAGMVGLFLLVLAFPSSRAFFALDPGGVGAVLTALAVAGVAVVLVEVAWSLDGWLRSRPS</sequence>
<feature type="domain" description="P-type ATPase A" evidence="8">
    <location>
        <begin position="109"/>
        <end position="202"/>
    </location>
</feature>
<name>A0ABT1JN55_ACTCY</name>
<dbReference type="InterPro" id="IPR023299">
    <property type="entry name" value="ATPase_P-typ_cyto_dom_N"/>
</dbReference>